<sequence>MAVVQHDTHNHRTSYPHSHDSGSHYRAGRSIPKSFTEINLDPLQIPAPVSPTSYNNANLKEHLFLLGHENILLREENGLLRSYLSTREREETWNTTLIGARASHVPFHHANELVLKIQFMEQLLDLAVDLGILDDQNLGRLEREMERRTAGLCTEDIEEDTVQVIPQVTANVRPYTPRFLEPIATVNSITSKISPTTEQLEALFSIERLVAPLSTDLGSLESSSQDSCSVYSSDSSSVSITHEQTTAGTTPTIEQVTHPKAFGGTTAPKSRLPVRAQKSLASLRAPNDNLASPSQLPKPTVFSKPAQRPSTSLSRTPSPRSVKSTYPTPRTTSPIVHRMSPPKSPCIRRKASKLGAECATSGRNVIGEGMGGRRSLIRK</sequence>
<feature type="region of interest" description="Disordered" evidence="1">
    <location>
        <begin position="217"/>
        <end position="348"/>
    </location>
</feature>
<organism evidence="2 3">
    <name type="scientific">Marasmius tenuissimus</name>
    <dbReference type="NCBI Taxonomy" id="585030"/>
    <lineage>
        <taxon>Eukaryota</taxon>
        <taxon>Fungi</taxon>
        <taxon>Dikarya</taxon>
        <taxon>Basidiomycota</taxon>
        <taxon>Agaricomycotina</taxon>
        <taxon>Agaricomycetes</taxon>
        <taxon>Agaricomycetidae</taxon>
        <taxon>Agaricales</taxon>
        <taxon>Marasmiineae</taxon>
        <taxon>Marasmiaceae</taxon>
        <taxon>Marasmius</taxon>
    </lineage>
</organism>
<feature type="compositionally biased region" description="Polar residues" evidence="1">
    <location>
        <begin position="240"/>
        <end position="255"/>
    </location>
</feature>
<feature type="compositionally biased region" description="Low complexity" evidence="1">
    <location>
        <begin position="222"/>
        <end position="239"/>
    </location>
</feature>
<gene>
    <name evidence="2" type="ORF">AAF712_005020</name>
</gene>
<feature type="compositionally biased region" description="Basic and acidic residues" evidence="1">
    <location>
        <begin position="1"/>
        <end position="10"/>
    </location>
</feature>
<reference evidence="2 3" key="1">
    <citation type="submission" date="2024-05" db="EMBL/GenBank/DDBJ databases">
        <title>A draft genome resource for the thread blight pathogen Marasmius tenuissimus strain MS-2.</title>
        <authorList>
            <person name="Yulfo-Soto G.E."/>
            <person name="Baruah I.K."/>
            <person name="Amoako-Attah I."/>
            <person name="Bukari Y."/>
            <person name="Meinhardt L.W."/>
            <person name="Bailey B.A."/>
            <person name="Cohen S.P."/>
        </authorList>
    </citation>
    <scope>NUCLEOTIDE SEQUENCE [LARGE SCALE GENOMIC DNA]</scope>
    <source>
        <strain evidence="2 3">MS-2</strain>
    </source>
</reference>
<evidence type="ECO:0000313" key="3">
    <source>
        <dbReference type="Proteomes" id="UP001437256"/>
    </source>
</evidence>
<feature type="compositionally biased region" description="Low complexity" evidence="1">
    <location>
        <begin position="308"/>
        <end position="321"/>
    </location>
</feature>
<accession>A0ABR3A3B1</accession>
<evidence type="ECO:0000313" key="2">
    <source>
        <dbReference type="EMBL" id="KAL0067852.1"/>
    </source>
</evidence>
<evidence type="ECO:0000256" key="1">
    <source>
        <dbReference type="SAM" id="MobiDB-lite"/>
    </source>
</evidence>
<feature type="compositionally biased region" description="Polar residues" evidence="1">
    <location>
        <begin position="322"/>
        <end position="334"/>
    </location>
</feature>
<dbReference type="Proteomes" id="UP001437256">
    <property type="component" value="Unassembled WGS sequence"/>
</dbReference>
<keyword evidence="3" id="KW-1185">Reference proteome</keyword>
<feature type="region of interest" description="Disordered" evidence="1">
    <location>
        <begin position="1"/>
        <end position="28"/>
    </location>
</feature>
<comment type="caution">
    <text evidence="2">The sequence shown here is derived from an EMBL/GenBank/DDBJ whole genome shotgun (WGS) entry which is preliminary data.</text>
</comment>
<name>A0ABR3A3B1_9AGAR</name>
<proteinExistence type="predicted"/>
<protein>
    <submittedName>
        <fullName evidence="2">Uncharacterized protein</fullName>
    </submittedName>
</protein>
<dbReference type="EMBL" id="JBBXMP010000022">
    <property type="protein sequence ID" value="KAL0067852.1"/>
    <property type="molecule type" value="Genomic_DNA"/>
</dbReference>